<evidence type="ECO:0000256" key="1">
    <source>
        <dbReference type="SAM" id="MobiDB-lite"/>
    </source>
</evidence>
<gene>
    <name evidence="3" type="ORF">QTN89_08810</name>
</gene>
<evidence type="ECO:0000313" key="4">
    <source>
        <dbReference type="Proteomes" id="UP001239462"/>
    </source>
</evidence>
<keyword evidence="2" id="KW-1133">Transmembrane helix</keyword>
<dbReference type="EMBL" id="JASZZN010000005">
    <property type="protein sequence ID" value="MDM4015526.1"/>
    <property type="molecule type" value="Genomic_DNA"/>
</dbReference>
<dbReference type="Proteomes" id="UP001239462">
    <property type="component" value="Unassembled WGS sequence"/>
</dbReference>
<dbReference type="RefSeq" id="WP_289163028.1">
    <property type="nucleotide sequence ID" value="NZ_CP141221.1"/>
</dbReference>
<evidence type="ECO:0000256" key="2">
    <source>
        <dbReference type="SAM" id="Phobius"/>
    </source>
</evidence>
<proteinExistence type="predicted"/>
<reference evidence="3 4" key="1">
    <citation type="submission" date="2023-06" db="EMBL/GenBank/DDBJ databases">
        <title>Roseiconus lacunae JC819 isolated from Gulf of Mannar region, Tamil Nadu.</title>
        <authorList>
            <person name="Pk S."/>
            <person name="Ch S."/>
            <person name="Ch V.R."/>
        </authorList>
    </citation>
    <scope>NUCLEOTIDE SEQUENCE [LARGE SCALE GENOMIC DNA]</scope>
    <source>
        <strain evidence="3 4">JC819</strain>
    </source>
</reference>
<feature type="compositionally biased region" description="Basic and acidic residues" evidence="1">
    <location>
        <begin position="124"/>
        <end position="137"/>
    </location>
</feature>
<evidence type="ECO:0000313" key="3">
    <source>
        <dbReference type="EMBL" id="MDM4015526.1"/>
    </source>
</evidence>
<name>A0ABT7PH55_9BACT</name>
<evidence type="ECO:0008006" key="5">
    <source>
        <dbReference type="Google" id="ProtNLM"/>
    </source>
</evidence>
<feature type="region of interest" description="Disordered" evidence="1">
    <location>
        <begin position="124"/>
        <end position="156"/>
    </location>
</feature>
<keyword evidence="2" id="KW-0472">Membrane</keyword>
<accession>A0ABT7PH55</accession>
<keyword evidence="4" id="KW-1185">Reference proteome</keyword>
<protein>
    <recommendedName>
        <fullName evidence="5">Secreted protein</fullName>
    </recommendedName>
</protein>
<sequence>MKTDSNDRETLQFSRGNLLAAAVILGIGWMGTFGVDRRHDESMEQVWIPEVHRLTEKSIRCEPMGITIDSPDGFVFYAVDQQSPDLNAISFVNHRDKVVGRIATFDPSSQPWPPAADQFLPQLAKDDPTMGDRREPENDFDWQADESSGDHTLRTADSETDGLETEFGLPINSLAFGTLSDSRLQTCTTIYRQVEVEWVSPMKSPSWPFRIHQGRCALSDRTLLISVFELDSRSPAPVYDEGPIAAIANAISPNDS</sequence>
<keyword evidence="2" id="KW-0812">Transmembrane</keyword>
<comment type="caution">
    <text evidence="3">The sequence shown here is derived from an EMBL/GenBank/DDBJ whole genome shotgun (WGS) entry which is preliminary data.</text>
</comment>
<feature type="transmembrane region" description="Helical" evidence="2">
    <location>
        <begin position="16"/>
        <end position="35"/>
    </location>
</feature>
<organism evidence="3 4">
    <name type="scientific">Roseiconus lacunae</name>
    <dbReference type="NCBI Taxonomy" id="2605694"/>
    <lineage>
        <taxon>Bacteria</taxon>
        <taxon>Pseudomonadati</taxon>
        <taxon>Planctomycetota</taxon>
        <taxon>Planctomycetia</taxon>
        <taxon>Pirellulales</taxon>
        <taxon>Pirellulaceae</taxon>
        <taxon>Roseiconus</taxon>
    </lineage>
</organism>